<keyword evidence="2" id="KW-0812">Transmembrane</keyword>
<gene>
    <name evidence="7" type="ORF">ACFQMN_13370</name>
</gene>
<evidence type="ECO:0000256" key="3">
    <source>
        <dbReference type="ARBA" id="ARBA00022968"/>
    </source>
</evidence>
<evidence type="ECO:0000259" key="6">
    <source>
        <dbReference type="Pfam" id="PF03816"/>
    </source>
</evidence>
<evidence type="ECO:0000256" key="2">
    <source>
        <dbReference type="ARBA" id="ARBA00022692"/>
    </source>
</evidence>
<dbReference type="RefSeq" id="WP_289215808.1">
    <property type="nucleotide sequence ID" value="NZ_JAPVRC010000004.1"/>
</dbReference>
<feature type="region of interest" description="Disordered" evidence="5">
    <location>
        <begin position="321"/>
        <end position="341"/>
    </location>
</feature>
<keyword evidence="8" id="KW-1185">Reference proteome</keyword>
<keyword evidence="4" id="KW-1133">Transmembrane helix</keyword>
<keyword evidence="4" id="KW-0472">Membrane</keyword>
<evidence type="ECO:0000313" key="7">
    <source>
        <dbReference type="EMBL" id="MFC7321872.1"/>
    </source>
</evidence>
<dbReference type="PANTHER" id="PTHR33392">
    <property type="entry name" value="POLYISOPRENYL-TEICHOIC ACID--PEPTIDOGLYCAN TEICHOIC ACID TRANSFERASE TAGU"/>
    <property type="match status" value="1"/>
</dbReference>
<dbReference type="NCBIfam" id="TIGR00350">
    <property type="entry name" value="lytR_cpsA_psr"/>
    <property type="match status" value="1"/>
</dbReference>
<dbReference type="InterPro" id="IPR004474">
    <property type="entry name" value="LytR_CpsA_psr"/>
</dbReference>
<proteinExistence type="inferred from homology"/>
<evidence type="ECO:0000256" key="5">
    <source>
        <dbReference type="SAM" id="MobiDB-lite"/>
    </source>
</evidence>
<comment type="caution">
    <text evidence="7">The sequence shown here is derived from an EMBL/GenBank/DDBJ whole genome shotgun (WGS) entry which is preliminary data.</text>
</comment>
<dbReference type="Proteomes" id="UP001596494">
    <property type="component" value="Unassembled WGS sequence"/>
</dbReference>
<dbReference type="Gene3D" id="3.40.630.190">
    <property type="entry name" value="LCP protein"/>
    <property type="match status" value="1"/>
</dbReference>
<organism evidence="7 8">
    <name type="scientific">Halobacillus campisalis</name>
    <dbReference type="NCBI Taxonomy" id="435909"/>
    <lineage>
        <taxon>Bacteria</taxon>
        <taxon>Bacillati</taxon>
        <taxon>Bacillota</taxon>
        <taxon>Bacilli</taxon>
        <taxon>Bacillales</taxon>
        <taxon>Bacillaceae</taxon>
        <taxon>Halobacillus</taxon>
    </lineage>
</organism>
<evidence type="ECO:0000256" key="4">
    <source>
        <dbReference type="ARBA" id="ARBA00022989"/>
    </source>
</evidence>
<comment type="similarity">
    <text evidence="1">Belongs to the LytR/CpsA/Psr (LCP) family.</text>
</comment>
<reference evidence="8" key="1">
    <citation type="journal article" date="2019" name="Int. J. Syst. Evol. Microbiol.">
        <title>The Global Catalogue of Microorganisms (GCM) 10K type strain sequencing project: providing services to taxonomists for standard genome sequencing and annotation.</title>
        <authorList>
            <consortium name="The Broad Institute Genomics Platform"/>
            <consortium name="The Broad Institute Genome Sequencing Center for Infectious Disease"/>
            <person name="Wu L."/>
            <person name="Ma J."/>
        </authorList>
    </citation>
    <scope>NUCLEOTIDE SEQUENCE [LARGE SCALE GENOMIC DNA]</scope>
    <source>
        <strain evidence="8">CCUG 73951</strain>
    </source>
</reference>
<keyword evidence="3" id="KW-0735">Signal-anchor</keyword>
<feature type="domain" description="Cell envelope-related transcriptional attenuator" evidence="6">
    <location>
        <begin position="91"/>
        <end position="238"/>
    </location>
</feature>
<accession>A0ABW2K6D0</accession>
<name>A0ABW2K6D0_9BACI</name>
<dbReference type="Pfam" id="PF03816">
    <property type="entry name" value="LytR_cpsA_psr"/>
    <property type="match status" value="1"/>
</dbReference>
<dbReference type="InterPro" id="IPR050922">
    <property type="entry name" value="LytR/CpsA/Psr_CW_biosynth"/>
</dbReference>
<protein>
    <submittedName>
        <fullName evidence="7">LCP family protein</fullName>
    </submittedName>
</protein>
<evidence type="ECO:0000256" key="1">
    <source>
        <dbReference type="ARBA" id="ARBA00006068"/>
    </source>
</evidence>
<dbReference type="EMBL" id="JBHTBY010000011">
    <property type="protein sequence ID" value="MFC7321872.1"/>
    <property type="molecule type" value="Genomic_DNA"/>
</dbReference>
<evidence type="ECO:0000313" key="8">
    <source>
        <dbReference type="Proteomes" id="UP001596494"/>
    </source>
</evidence>
<sequence>MKSRKIRIFFWVIAAVVLLSIGATAGYAAFLTDKARETANSSHDSLARGEKSEKREEIVTPDLNSTSMLFVGVDDSDKRSASENGNSSSLSDALVLATFNNDDKTVKLVSIPRDAYTYIPEVGYYDKITHAHSFGGIDATIETVENLFDIPVDYYVRLNFNSFVDVINAINGVEYDVPFDLAEQNSDDEKGAIKLEEGRQTVNGEEALALVRSRQYDSDLARGERQMEMIKAITDKTASLGSISNYGKIIDSIGNNMKTNLSFDDMTSYKDYVISGNGLDFDDMQLKGEGGYHDNGIWYYQINETSLENIQESLRSHLDLDAPNNSGSFAGEDQSAEEDIN</sequence>
<dbReference type="PANTHER" id="PTHR33392:SF3">
    <property type="entry name" value="POLYISOPRENYL-TEICHOIC ACID--PEPTIDOGLYCAN TEICHOIC ACID TRANSFERASE TAGT"/>
    <property type="match status" value="1"/>
</dbReference>